<proteinExistence type="inferred from homology"/>
<dbReference type="PANTHER" id="PTHR10741">
    <property type="entry name" value="TRANSLIN AND TRANSLIN ASSOCIATED PROTEIN X"/>
    <property type="match status" value="1"/>
</dbReference>
<evidence type="ECO:0000313" key="7">
    <source>
        <dbReference type="EMBL" id="TDL28810.1"/>
    </source>
</evidence>
<dbReference type="CDD" id="cd14820">
    <property type="entry name" value="TRAX"/>
    <property type="match status" value="1"/>
</dbReference>
<dbReference type="SUPFAM" id="SSF74784">
    <property type="entry name" value="Translin"/>
    <property type="match status" value="1"/>
</dbReference>
<evidence type="ECO:0000256" key="6">
    <source>
        <dbReference type="SAM" id="MobiDB-lite"/>
    </source>
</evidence>
<evidence type="ECO:0000256" key="1">
    <source>
        <dbReference type="ARBA" id="ARBA00004123"/>
    </source>
</evidence>
<accession>A0A4Y7QPC5</accession>
<dbReference type="AlphaFoldDB" id="A0A4Y7QPC5"/>
<sequence>MANTNRDAVLKVFDGFRVELDEYNDRRERLIKVSRDITNASKKVIFLLHRLATAKIESGGTDFKSIAKQGRDKLIEIQALFASIRGELDGERFWSFQRAVSPGLQEYIEALSFVHYLESGRLVTFREVQASLTDESGIVYFPLPLDDYLLGVSDLTGELMRYAIVAISHRGGRNKAKEVCDFVRNCKADFERFTPFVKFLSKKQAVTSQSLEKIEAAAYTIAIRRSEYGASAEALEDLVSGYESSSGMERQGRGRGDVEGDDDMFP</sequence>
<dbReference type="EMBL" id="ML170157">
    <property type="protein sequence ID" value="TDL28810.1"/>
    <property type="molecule type" value="Genomic_DNA"/>
</dbReference>
<name>A0A4Y7QPC5_9AGAM</name>
<dbReference type="OrthoDB" id="31005at2759"/>
<evidence type="ECO:0000313" key="8">
    <source>
        <dbReference type="Proteomes" id="UP000294933"/>
    </source>
</evidence>
<keyword evidence="5" id="KW-0539">Nucleus</keyword>
<evidence type="ECO:0000256" key="5">
    <source>
        <dbReference type="ARBA" id="ARBA00023242"/>
    </source>
</evidence>
<reference evidence="7 8" key="1">
    <citation type="submission" date="2018-06" db="EMBL/GenBank/DDBJ databases">
        <title>A transcriptomic atlas of mushroom development highlights an independent origin of complex multicellularity.</title>
        <authorList>
            <consortium name="DOE Joint Genome Institute"/>
            <person name="Krizsan K."/>
            <person name="Almasi E."/>
            <person name="Merenyi Z."/>
            <person name="Sahu N."/>
            <person name="Viragh M."/>
            <person name="Koszo T."/>
            <person name="Mondo S."/>
            <person name="Kiss B."/>
            <person name="Balint B."/>
            <person name="Kues U."/>
            <person name="Barry K."/>
            <person name="Hegedus J.C."/>
            <person name="Henrissat B."/>
            <person name="Johnson J."/>
            <person name="Lipzen A."/>
            <person name="Ohm R."/>
            <person name="Nagy I."/>
            <person name="Pangilinan J."/>
            <person name="Yan J."/>
            <person name="Xiong Y."/>
            <person name="Grigoriev I.V."/>
            <person name="Hibbett D.S."/>
            <person name="Nagy L.G."/>
        </authorList>
    </citation>
    <scope>NUCLEOTIDE SEQUENCE [LARGE SCALE GENOMIC DNA]</scope>
    <source>
        <strain evidence="7 8">SZMC22713</strain>
    </source>
</reference>
<evidence type="ECO:0000256" key="3">
    <source>
        <dbReference type="ARBA" id="ARBA00005902"/>
    </source>
</evidence>
<gene>
    <name evidence="7" type="ORF">BD410DRAFT_781354</name>
</gene>
<dbReference type="Gene3D" id="1.20.58.200">
    <property type="entry name" value="Translin, domain 2"/>
    <property type="match status" value="1"/>
</dbReference>
<evidence type="ECO:0000256" key="4">
    <source>
        <dbReference type="ARBA" id="ARBA00022490"/>
    </source>
</evidence>
<dbReference type="GO" id="GO:0005634">
    <property type="term" value="C:nucleus"/>
    <property type="evidence" value="ECO:0007669"/>
    <property type="project" value="UniProtKB-SubCell"/>
</dbReference>
<dbReference type="Pfam" id="PF01997">
    <property type="entry name" value="Translin"/>
    <property type="match status" value="1"/>
</dbReference>
<dbReference type="GO" id="GO:0005737">
    <property type="term" value="C:cytoplasm"/>
    <property type="evidence" value="ECO:0007669"/>
    <property type="project" value="UniProtKB-SubCell"/>
</dbReference>
<feature type="region of interest" description="Disordered" evidence="6">
    <location>
        <begin position="242"/>
        <end position="266"/>
    </location>
</feature>
<dbReference type="InterPro" id="IPR036081">
    <property type="entry name" value="Translin_sf"/>
</dbReference>
<dbReference type="InterPro" id="IPR016069">
    <property type="entry name" value="Translin_C"/>
</dbReference>
<dbReference type="Proteomes" id="UP000294933">
    <property type="component" value="Unassembled WGS sequence"/>
</dbReference>
<dbReference type="InterPro" id="IPR002848">
    <property type="entry name" value="Translin_fam"/>
</dbReference>
<comment type="similarity">
    <text evidence="3">Belongs to the translin family.</text>
</comment>
<keyword evidence="8" id="KW-1185">Reference proteome</keyword>
<dbReference type="STRING" id="50990.A0A4Y7QPC5"/>
<comment type="subcellular location">
    <subcellularLocation>
        <location evidence="2">Cytoplasm</location>
    </subcellularLocation>
    <subcellularLocation>
        <location evidence="1">Nucleus</location>
    </subcellularLocation>
</comment>
<organism evidence="7 8">
    <name type="scientific">Rickenella mellea</name>
    <dbReference type="NCBI Taxonomy" id="50990"/>
    <lineage>
        <taxon>Eukaryota</taxon>
        <taxon>Fungi</taxon>
        <taxon>Dikarya</taxon>
        <taxon>Basidiomycota</taxon>
        <taxon>Agaricomycotina</taxon>
        <taxon>Agaricomycetes</taxon>
        <taxon>Hymenochaetales</taxon>
        <taxon>Rickenellaceae</taxon>
        <taxon>Rickenella</taxon>
    </lineage>
</organism>
<dbReference type="InterPro" id="IPR016068">
    <property type="entry name" value="Translin_N"/>
</dbReference>
<evidence type="ECO:0000256" key="2">
    <source>
        <dbReference type="ARBA" id="ARBA00004496"/>
    </source>
</evidence>
<dbReference type="Gene3D" id="1.20.58.190">
    <property type="entry name" value="Translin, domain 1"/>
    <property type="match status" value="1"/>
</dbReference>
<keyword evidence="4" id="KW-0963">Cytoplasm</keyword>
<dbReference type="GO" id="GO:0043565">
    <property type="term" value="F:sequence-specific DNA binding"/>
    <property type="evidence" value="ECO:0007669"/>
    <property type="project" value="InterPro"/>
</dbReference>
<protein>
    <submittedName>
        <fullName evidence="7">Translin</fullName>
    </submittedName>
</protein>
<dbReference type="VEuPathDB" id="FungiDB:BD410DRAFT_781354"/>